<accession>A0A0U3L7N2</accession>
<feature type="compositionally biased region" description="Polar residues" evidence="1">
    <location>
        <begin position="1"/>
        <end position="21"/>
    </location>
</feature>
<proteinExistence type="predicted"/>
<organism evidence="2 3">
    <name type="scientific">Streptomyces globisporus C-1027</name>
    <dbReference type="NCBI Taxonomy" id="1172567"/>
    <lineage>
        <taxon>Bacteria</taxon>
        <taxon>Bacillati</taxon>
        <taxon>Actinomycetota</taxon>
        <taxon>Actinomycetes</taxon>
        <taxon>Kitasatosporales</taxon>
        <taxon>Streptomycetaceae</taxon>
        <taxon>Streptomyces</taxon>
    </lineage>
</organism>
<feature type="region of interest" description="Disordered" evidence="1">
    <location>
        <begin position="1"/>
        <end position="34"/>
    </location>
</feature>
<dbReference type="KEGG" id="sgb:WQO_00005"/>
<evidence type="ECO:0000256" key="1">
    <source>
        <dbReference type="SAM" id="MobiDB-lite"/>
    </source>
</evidence>
<reference evidence="2 3" key="1">
    <citation type="journal article" date="2012" name="J. Bacteriol.">
        <title>Draft genome sequence of Streptomyces globisporus C-1027, which produces an antitumor antibiotic consisting of a nine-membered enediyne with a chromoprotein.</title>
        <authorList>
            <person name="Wang L."/>
            <person name="Wang S."/>
            <person name="He Q."/>
            <person name="Yu T."/>
            <person name="Li Q."/>
            <person name="Hong B."/>
        </authorList>
    </citation>
    <scope>NUCLEOTIDE SEQUENCE [LARGE SCALE GENOMIC DNA]</scope>
    <source>
        <strain evidence="2 3">C-1027</strain>
    </source>
</reference>
<dbReference type="EMBL" id="CP013738">
    <property type="protein sequence ID" value="ALU91896.1"/>
    <property type="molecule type" value="Genomic_DNA"/>
</dbReference>
<protein>
    <submittedName>
        <fullName evidence="2">Uncharacterized protein</fullName>
    </submittedName>
</protein>
<dbReference type="Proteomes" id="UP000064183">
    <property type="component" value="Chromosome"/>
</dbReference>
<evidence type="ECO:0000313" key="3">
    <source>
        <dbReference type="Proteomes" id="UP000064183"/>
    </source>
</evidence>
<dbReference type="AlphaFoldDB" id="A0A0U3L7N2"/>
<evidence type="ECO:0000313" key="2">
    <source>
        <dbReference type="EMBL" id="ALU91896.1"/>
    </source>
</evidence>
<name>A0A0U3L7N2_STRGL</name>
<sequence length="62" mass="7032">MSDNNRSNRAPQQEKPSQESTQEPEEGPRRLAASARWGVRSLKVMGYLMTIGRIIEFIADNL</sequence>
<gene>
    <name evidence="2" type="ORF">WQO_00005</name>
</gene>